<name>A0A562PDC9_9BURK</name>
<dbReference type="Proteomes" id="UP000315112">
    <property type="component" value="Unassembled WGS sequence"/>
</dbReference>
<evidence type="ECO:0000313" key="4">
    <source>
        <dbReference type="Proteomes" id="UP000437862"/>
    </source>
</evidence>
<evidence type="ECO:0000313" key="3">
    <source>
        <dbReference type="Proteomes" id="UP000315112"/>
    </source>
</evidence>
<dbReference type="RefSeq" id="WP_145881216.1">
    <property type="nucleotide sequence ID" value="NZ_CP046904.1"/>
</dbReference>
<keyword evidence="4" id="KW-1185">Reference proteome</keyword>
<dbReference type="SUPFAM" id="SSF51197">
    <property type="entry name" value="Clavaminate synthase-like"/>
    <property type="match status" value="1"/>
</dbReference>
<sequence length="223" mass="25242">MLSNAVVLRYDLSRFPFIEVLERRVFKVSPLSALHERARQARGRRLPGAELGYQDNLAWRALMQNLPDDSPFLQLYHRFVREVIAPRYGKRVSYSNRPKMRVHLAGTPGVSAWHRDADITGRPDQVNAFLPFTRCFGGNALWCESDYGAADHAPIELEPGEVFLFDGGYLEHGTVANDTQLSRCSLDFRFAPTDVGLVRPPWSTVLNGRPERLGGDPFMRAVE</sequence>
<protein>
    <submittedName>
        <fullName evidence="1">Streptomycin biosynthesis enzyme StrG</fullName>
    </submittedName>
</protein>
<dbReference type="AlphaFoldDB" id="A0A562PDC9"/>
<reference evidence="2 3" key="1">
    <citation type="journal article" date="2015" name="Stand. Genomic Sci.">
        <title>Genomic Encyclopedia of Bacterial and Archaeal Type Strains, Phase III: the genomes of soil and plant-associated and newly described type strains.</title>
        <authorList>
            <person name="Whitman W.B."/>
            <person name="Woyke T."/>
            <person name="Klenk H.P."/>
            <person name="Zhou Y."/>
            <person name="Lilburn T.G."/>
            <person name="Beck B.J."/>
            <person name="De Vos P."/>
            <person name="Vandamme P."/>
            <person name="Eisen J.A."/>
            <person name="Garrity G."/>
            <person name="Hugenholtz P."/>
            <person name="Kyrpides N.C."/>
        </authorList>
    </citation>
    <scope>NUCLEOTIDE SEQUENCE [LARGE SCALE GENOMIC DNA]</scope>
    <source>
        <strain evidence="2 3">CGMCC 1.10685</strain>
    </source>
</reference>
<reference evidence="2" key="2">
    <citation type="submission" date="2019-07" db="EMBL/GenBank/DDBJ databases">
        <authorList>
            <person name="Whitman W."/>
            <person name="Huntemann M."/>
            <person name="Clum A."/>
            <person name="Pillay M."/>
            <person name="Palaniappan K."/>
            <person name="Varghese N."/>
            <person name="Mikhailova N."/>
            <person name="Stamatis D."/>
            <person name="Reddy T."/>
            <person name="Daum C."/>
            <person name="Shapiro N."/>
            <person name="Ivanova N."/>
            <person name="Kyrpides N."/>
            <person name="Woyke T."/>
        </authorList>
    </citation>
    <scope>NUCLEOTIDE SEQUENCE</scope>
    <source>
        <strain evidence="2">CGMCC 1.10685</strain>
    </source>
</reference>
<dbReference type="OrthoDB" id="572320at2"/>
<evidence type="ECO:0000313" key="1">
    <source>
        <dbReference type="EMBL" id="QGZ42183.1"/>
    </source>
</evidence>
<proteinExistence type="predicted"/>
<evidence type="ECO:0000313" key="2">
    <source>
        <dbReference type="EMBL" id="TWI42434.1"/>
    </source>
</evidence>
<reference evidence="1 4" key="3">
    <citation type="submission" date="2019-12" db="EMBL/GenBank/DDBJ databases">
        <title>Draft Genome Sequences of Six Type Strains of the Genus Massilia.</title>
        <authorList>
            <person name="Miess H."/>
            <person name="Frediansyah A."/>
            <person name="Goeker M."/>
            <person name="Gross H."/>
        </authorList>
    </citation>
    <scope>NUCLEOTIDE SEQUENCE [LARGE SCALE GENOMIC DNA]</scope>
    <source>
        <strain evidence="1 4">DSM 26639</strain>
    </source>
</reference>
<dbReference type="Gene3D" id="2.60.120.620">
    <property type="entry name" value="q2cbj1_9rhob like domain"/>
    <property type="match status" value="1"/>
</dbReference>
<dbReference type="EMBL" id="CP046904">
    <property type="protein sequence ID" value="QGZ42183.1"/>
    <property type="molecule type" value="Genomic_DNA"/>
</dbReference>
<organism evidence="2 3">
    <name type="scientific">Pseudoduganella flava</name>
    <dbReference type="NCBI Taxonomy" id="871742"/>
    <lineage>
        <taxon>Bacteria</taxon>
        <taxon>Pseudomonadati</taxon>
        <taxon>Pseudomonadota</taxon>
        <taxon>Betaproteobacteria</taxon>
        <taxon>Burkholderiales</taxon>
        <taxon>Oxalobacteraceae</taxon>
        <taxon>Telluria group</taxon>
        <taxon>Pseudoduganella</taxon>
    </lineage>
</organism>
<dbReference type="Proteomes" id="UP000437862">
    <property type="component" value="Chromosome"/>
</dbReference>
<dbReference type="EMBL" id="VLKW01000014">
    <property type="protein sequence ID" value="TWI42434.1"/>
    <property type="molecule type" value="Genomic_DNA"/>
</dbReference>
<accession>A0A562PDC9</accession>
<gene>
    <name evidence="1" type="ORF">GO485_26160</name>
    <name evidence="2" type="ORF">IP92_05410</name>
</gene>